<gene>
    <name evidence="2" type="ORF">HNQ39_000861</name>
</gene>
<accession>A0A7W9W458</accession>
<keyword evidence="1" id="KW-0732">Signal</keyword>
<dbReference type="EMBL" id="JACHGW010000001">
    <property type="protein sequence ID" value="MBB6049099.1"/>
    <property type="molecule type" value="Genomic_DNA"/>
</dbReference>
<protein>
    <recommendedName>
        <fullName evidence="4">CHRD domain-containing protein</fullName>
    </recommendedName>
</protein>
<evidence type="ECO:0000313" key="3">
    <source>
        <dbReference type="Proteomes" id="UP000520814"/>
    </source>
</evidence>
<keyword evidence="3" id="KW-1185">Reference proteome</keyword>
<comment type="caution">
    <text evidence="2">The sequence shown here is derived from an EMBL/GenBank/DDBJ whole genome shotgun (WGS) entry which is preliminary data.</text>
</comment>
<organism evidence="2 3">
    <name type="scientific">Armatimonas rosea</name>
    <dbReference type="NCBI Taxonomy" id="685828"/>
    <lineage>
        <taxon>Bacteria</taxon>
        <taxon>Bacillati</taxon>
        <taxon>Armatimonadota</taxon>
        <taxon>Armatimonadia</taxon>
        <taxon>Armatimonadales</taxon>
        <taxon>Armatimonadaceae</taxon>
        <taxon>Armatimonas</taxon>
    </lineage>
</organism>
<reference evidence="2 3" key="1">
    <citation type="submission" date="2020-08" db="EMBL/GenBank/DDBJ databases">
        <title>Genomic Encyclopedia of Type Strains, Phase IV (KMG-IV): sequencing the most valuable type-strain genomes for metagenomic binning, comparative biology and taxonomic classification.</title>
        <authorList>
            <person name="Goeker M."/>
        </authorList>
    </citation>
    <scope>NUCLEOTIDE SEQUENCE [LARGE SCALE GENOMIC DNA]</scope>
    <source>
        <strain evidence="2 3">DSM 23562</strain>
    </source>
</reference>
<sequence length="281" mass="28707">MKTTLLRSLLGAAALLSCTAFAHAANPFVAGSQWTGIRVSTVGGGSSNIALFVNSPNPSTGKLVILGQSVPVSIACTPTGVVDLQGLGIPYAGFRIHGTVGAQGGTYSLTGNYYITNVPGMHNDTGRVSLLRSYKTVTGGPILIGSTAGTGLLPPGPCFGAFVSASNFTGRLVFEHDVPAADPPSELNPPSEFTGNVSFVTGDGSVKYAVVGTINPEANADGSHTIELLGENLAGNSVFTSLKTTGLLLPAVRTNPTSILGNYELIGLLRTGDVGRFKVSQ</sequence>
<evidence type="ECO:0000313" key="2">
    <source>
        <dbReference type="EMBL" id="MBB6049099.1"/>
    </source>
</evidence>
<name>A0A7W9W458_ARMRO</name>
<dbReference type="PROSITE" id="PS51257">
    <property type="entry name" value="PROKAR_LIPOPROTEIN"/>
    <property type="match status" value="1"/>
</dbReference>
<dbReference type="Proteomes" id="UP000520814">
    <property type="component" value="Unassembled WGS sequence"/>
</dbReference>
<feature type="chain" id="PRO_5031087756" description="CHRD domain-containing protein" evidence="1">
    <location>
        <begin position="25"/>
        <end position="281"/>
    </location>
</feature>
<proteinExistence type="predicted"/>
<evidence type="ECO:0000256" key="1">
    <source>
        <dbReference type="SAM" id="SignalP"/>
    </source>
</evidence>
<feature type="signal peptide" evidence="1">
    <location>
        <begin position="1"/>
        <end position="24"/>
    </location>
</feature>
<dbReference type="AlphaFoldDB" id="A0A7W9W458"/>
<evidence type="ECO:0008006" key="4">
    <source>
        <dbReference type="Google" id="ProtNLM"/>
    </source>
</evidence>
<dbReference type="RefSeq" id="WP_184192718.1">
    <property type="nucleotide sequence ID" value="NZ_JACHGW010000001.1"/>
</dbReference>